<comment type="similarity">
    <text evidence="6">Belongs to the protein kinase superfamily. CMGC Ser/Thr protein kinase family. Lammer subfamily.</text>
</comment>
<dbReference type="AlphaFoldDB" id="A0A564YC75"/>
<dbReference type="GO" id="GO:0005634">
    <property type="term" value="C:nucleus"/>
    <property type="evidence" value="ECO:0007669"/>
    <property type="project" value="TreeGrafter"/>
</dbReference>
<dbReference type="InterPro" id="IPR008271">
    <property type="entry name" value="Ser/Thr_kinase_AS"/>
</dbReference>
<dbReference type="EMBL" id="CABIJS010000144">
    <property type="protein sequence ID" value="VUZ44816.1"/>
    <property type="molecule type" value="Genomic_DNA"/>
</dbReference>
<feature type="compositionally biased region" description="Low complexity" evidence="8">
    <location>
        <begin position="87"/>
        <end position="104"/>
    </location>
</feature>
<dbReference type="InterPro" id="IPR051175">
    <property type="entry name" value="CLK_kinases"/>
</dbReference>
<organism evidence="10 11">
    <name type="scientific">Hymenolepis diminuta</name>
    <name type="common">Rat tapeworm</name>
    <dbReference type="NCBI Taxonomy" id="6216"/>
    <lineage>
        <taxon>Eukaryota</taxon>
        <taxon>Metazoa</taxon>
        <taxon>Spiralia</taxon>
        <taxon>Lophotrochozoa</taxon>
        <taxon>Platyhelminthes</taxon>
        <taxon>Cestoda</taxon>
        <taxon>Eucestoda</taxon>
        <taxon>Cyclophyllidea</taxon>
        <taxon>Hymenolepididae</taxon>
        <taxon>Hymenolepis</taxon>
    </lineage>
</organism>
<evidence type="ECO:0000259" key="9">
    <source>
        <dbReference type="PROSITE" id="PS50011"/>
    </source>
</evidence>
<dbReference type="Gene3D" id="3.30.200.20">
    <property type="entry name" value="Phosphorylase Kinase, domain 1"/>
    <property type="match status" value="1"/>
</dbReference>
<dbReference type="PROSITE" id="PS00108">
    <property type="entry name" value="PROTEIN_KINASE_ST"/>
    <property type="match status" value="1"/>
</dbReference>
<dbReference type="PROSITE" id="PS50011">
    <property type="entry name" value="PROTEIN_KINASE_DOM"/>
    <property type="match status" value="1"/>
</dbReference>
<keyword evidence="11" id="KW-1185">Reference proteome</keyword>
<evidence type="ECO:0000256" key="8">
    <source>
        <dbReference type="SAM" id="MobiDB-lite"/>
    </source>
</evidence>
<gene>
    <name evidence="10" type="ORF">WMSIL1_LOCUS4960</name>
</gene>
<evidence type="ECO:0000256" key="3">
    <source>
        <dbReference type="ARBA" id="ARBA00022741"/>
    </source>
</evidence>
<dbReference type="PANTHER" id="PTHR45646:SF11">
    <property type="entry name" value="SERINE_THREONINE-PROTEIN KINASE DOA"/>
    <property type="match status" value="1"/>
</dbReference>
<accession>A0A564YC75</accession>
<proteinExistence type="inferred from homology"/>
<feature type="compositionally biased region" description="Basic and acidic residues" evidence="8">
    <location>
        <begin position="158"/>
        <end position="172"/>
    </location>
</feature>
<dbReference type="SMART" id="SM00220">
    <property type="entry name" value="S_TKc"/>
    <property type="match status" value="1"/>
</dbReference>
<keyword evidence="5 7" id="KW-0067">ATP-binding</keyword>
<evidence type="ECO:0000313" key="11">
    <source>
        <dbReference type="Proteomes" id="UP000321570"/>
    </source>
</evidence>
<feature type="compositionally biased region" description="Basic and acidic residues" evidence="8">
    <location>
        <begin position="192"/>
        <end position="209"/>
    </location>
</feature>
<evidence type="ECO:0000313" key="10">
    <source>
        <dbReference type="EMBL" id="VUZ44816.1"/>
    </source>
</evidence>
<dbReference type="Proteomes" id="UP000321570">
    <property type="component" value="Unassembled WGS sequence"/>
</dbReference>
<keyword evidence="3 7" id="KW-0547">Nucleotide-binding</keyword>
<dbReference type="InterPro" id="IPR011009">
    <property type="entry name" value="Kinase-like_dom_sf"/>
</dbReference>
<keyword evidence="1" id="KW-0723">Serine/threonine-protein kinase</keyword>
<keyword evidence="2" id="KW-0808">Transferase</keyword>
<dbReference type="InterPro" id="IPR017441">
    <property type="entry name" value="Protein_kinase_ATP_BS"/>
</dbReference>
<dbReference type="GO" id="GO:0004674">
    <property type="term" value="F:protein serine/threonine kinase activity"/>
    <property type="evidence" value="ECO:0007669"/>
    <property type="project" value="UniProtKB-KW"/>
</dbReference>
<dbReference type="Gene3D" id="1.10.510.10">
    <property type="entry name" value="Transferase(Phosphotransferase) domain 1"/>
    <property type="match status" value="1"/>
</dbReference>
<evidence type="ECO:0000256" key="5">
    <source>
        <dbReference type="ARBA" id="ARBA00022840"/>
    </source>
</evidence>
<dbReference type="PANTHER" id="PTHR45646">
    <property type="entry name" value="SERINE/THREONINE-PROTEIN KINASE DOA-RELATED"/>
    <property type="match status" value="1"/>
</dbReference>
<sequence length="539" mass="62506">MSRYRCLSVMTDTYLSLKHSGIACGHYSGDLIASQSILIASRCRSNSNHRCCFDARYRDQSTQDITESSKSPSHLSSRRSNRKRRYSVGSKKYSSGYGCSQSKKACLESDHRRHKRSSPALSYRKSRPPGSSIRNGKDSHLPEEKHSSPPFHNGDGPRSNERPHEHGRERHYSGSPTHSSHRRKRQRRSKERAKQKASHDHHRKSDKESPVIPLGKVIKHRFEVRKVLGEGSFGQVLECIDKSTNSRVAVKALKRLEDYQEAAKHEVDVLDLIAKSDRYNRSNCIDTVDFFEWHCQYFIVFPLLSVSVFNLLEQNDYEPYPMDYVISMSRQLCEALEFMQKLGICHTDLKPENIMFTSHEFIEVPSANRCRTIRLVKDPQIKVIDFGSAVTVDERHSTTIQTRHYRAPEVILEIGWSYPADTWSVGCIIYELITGQCLFMTHDNLEHLAMMQRFLGPLPREMVRSSRRRRYFRHGRLDWDEDSSDGRYVRKNVRFLGDIWLSTQDLLTSAAYDLVKAMVQYFPEKRITPQRALTHSLFQ</sequence>
<evidence type="ECO:0000256" key="2">
    <source>
        <dbReference type="ARBA" id="ARBA00022679"/>
    </source>
</evidence>
<dbReference type="Pfam" id="PF00069">
    <property type="entry name" value="Pkinase"/>
    <property type="match status" value="1"/>
</dbReference>
<evidence type="ECO:0000256" key="6">
    <source>
        <dbReference type="ARBA" id="ARBA00037966"/>
    </source>
</evidence>
<dbReference type="GO" id="GO:0043484">
    <property type="term" value="P:regulation of RNA splicing"/>
    <property type="evidence" value="ECO:0007669"/>
    <property type="project" value="TreeGrafter"/>
</dbReference>
<feature type="compositionally biased region" description="Basic residues" evidence="8">
    <location>
        <begin position="76"/>
        <end position="86"/>
    </location>
</feature>
<dbReference type="PROSITE" id="PS00107">
    <property type="entry name" value="PROTEIN_KINASE_ATP"/>
    <property type="match status" value="1"/>
</dbReference>
<feature type="binding site" evidence="7">
    <location>
        <position position="251"/>
    </location>
    <ligand>
        <name>ATP</name>
        <dbReference type="ChEBI" id="CHEBI:30616"/>
    </ligand>
</feature>
<evidence type="ECO:0000256" key="7">
    <source>
        <dbReference type="PROSITE-ProRule" id="PRU10141"/>
    </source>
</evidence>
<feature type="compositionally biased region" description="Basic and acidic residues" evidence="8">
    <location>
        <begin position="135"/>
        <end position="147"/>
    </location>
</feature>
<evidence type="ECO:0000256" key="4">
    <source>
        <dbReference type="ARBA" id="ARBA00022777"/>
    </source>
</evidence>
<dbReference type="InterPro" id="IPR000719">
    <property type="entry name" value="Prot_kinase_dom"/>
</dbReference>
<dbReference type="SUPFAM" id="SSF56112">
    <property type="entry name" value="Protein kinase-like (PK-like)"/>
    <property type="match status" value="1"/>
</dbReference>
<reference evidence="10 11" key="1">
    <citation type="submission" date="2019-07" db="EMBL/GenBank/DDBJ databases">
        <authorList>
            <person name="Jastrzebski P J."/>
            <person name="Paukszto L."/>
            <person name="Jastrzebski P J."/>
        </authorList>
    </citation>
    <scope>NUCLEOTIDE SEQUENCE [LARGE SCALE GENOMIC DNA]</scope>
    <source>
        <strain evidence="10 11">WMS-il1</strain>
    </source>
</reference>
<keyword evidence="4" id="KW-0418">Kinase</keyword>
<feature type="domain" description="Protein kinase" evidence="9">
    <location>
        <begin position="222"/>
        <end position="538"/>
    </location>
</feature>
<feature type="region of interest" description="Disordered" evidence="8">
    <location>
        <begin position="62"/>
        <end position="211"/>
    </location>
</feature>
<protein>
    <recommendedName>
        <fullName evidence="9">Protein kinase domain-containing protein</fullName>
    </recommendedName>
</protein>
<evidence type="ECO:0000256" key="1">
    <source>
        <dbReference type="ARBA" id="ARBA00022527"/>
    </source>
</evidence>
<dbReference type="GO" id="GO:0005524">
    <property type="term" value="F:ATP binding"/>
    <property type="evidence" value="ECO:0007669"/>
    <property type="project" value="UniProtKB-UniRule"/>
</dbReference>
<name>A0A564YC75_HYMDI</name>
<feature type="compositionally biased region" description="Basic residues" evidence="8">
    <location>
        <begin position="179"/>
        <end position="191"/>
    </location>
</feature>